<sequence length="181" mass="20603">MFRPLIFQKEIITVCWDCGNHPPFLHKSLQVMLISHLFLGSLCPSFSFSHHLLPMGDDDRGGCFIWGFGKYNIPMPSRYKSMSLPQAPSYCGTLGGWFGGCSRLGAMTSSEDYGQWRWPYPPLPLEILRSHPDFRKCCCLPQFQDCPIVDAFFIAANSSFLPLFLQPHQLLHSVTPTLQTW</sequence>
<dbReference type="Proteomes" id="UP000585474">
    <property type="component" value="Unassembled WGS sequence"/>
</dbReference>
<evidence type="ECO:0000313" key="1">
    <source>
        <dbReference type="EMBL" id="GFZ09865.1"/>
    </source>
</evidence>
<organism evidence="1 2">
    <name type="scientific">Actinidia rufa</name>
    <dbReference type="NCBI Taxonomy" id="165716"/>
    <lineage>
        <taxon>Eukaryota</taxon>
        <taxon>Viridiplantae</taxon>
        <taxon>Streptophyta</taxon>
        <taxon>Embryophyta</taxon>
        <taxon>Tracheophyta</taxon>
        <taxon>Spermatophyta</taxon>
        <taxon>Magnoliopsida</taxon>
        <taxon>eudicotyledons</taxon>
        <taxon>Gunneridae</taxon>
        <taxon>Pentapetalae</taxon>
        <taxon>asterids</taxon>
        <taxon>Ericales</taxon>
        <taxon>Actinidiaceae</taxon>
        <taxon>Actinidia</taxon>
    </lineage>
</organism>
<keyword evidence="2" id="KW-1185">Reference proteome</keyword>
<proteinExistence type="predicted"/>
<reference evidence="1 2" key="1">
    <citation type="submission" date="2019-07" db="EMBL/GenBank/DDBJ databases">
        <title>De Novo Assembly of kiwifruit Actinidia rufa.</title>
        <authorList>
            <person name="Sugita-Konishi S."/>
            <person name="Sato K."/>
            <person name="Mori E."/>
            <person name="Abe Y."/>
            <person name="Kisaki G."/>
            <person name="Hamano K."/>
            <person name="Suezawa K."/>
            <person name="Otani M."/>
            <person name="Fukuda T."/>
            <person name="Manabe T."/>
            <person name="Gomi K."/>
            <person name="Tabuchi M."/>
            <person name="Akimitsu K."/>
            <person name="Kataoka I."/>
        </authorList>
    </citation>
    <scope>NUCLEOTIDE SEQUENCE [LARGE SCALE GENOMIC DNA]</scope>
    <source>
        <strain evidence="2">cv. Fuchu</strain>
    </source>
</reference>
<name>A0A7J0GGG7_9ERIC</name>
<dbReference type="AlphaFoldDB" id="A0A7J0GGG7"/>
<gene>
    <name evidence="1" type="ORF">Acr_21g0004640</name>
</gene>
<comment type="caution">
    <text evidence="1">The sequence shown here is derived from an EMBL/GenBank/DDBJ whole genome shotgun (WGS) entry which is preliminary data.</text>
</comment>
<protein>
    <submittedName>
        <fullName evidence="1">Uncharacterized protein</fullName>
    </submittedName>
</protein>
<dbReference type="EMBL" id="BJWL01000021">
    <property type="protein sequence ID" value="GFZ09865.1"/>
    <property type="molecule type" value="Genomic_DNA"/>
</dbReference>
<accession>A0A7J0GGG7</accession>
<evidence type="ECO:0000313" key="2">
    <source>
        <dbReference type="Proteomes" id="UP000585474"/>
    </source>
</evidence>